<gene>
    <name evidence="6" type="ORF">KDK_32270</name>
</gene>
<dbReference type="InterPro" id="IPR036621">
    <property type="entry name" value="Anticodon-bd_dom_sf"/>
</dbReference>
<dbReference type="Gene3D" id="3.40.50.800">
    <property type="entry name" value="Anticodon-binding domain"/>
    <property type="match status" value="1"/>
</dbReference>
<dbReference type="PANTHER" id="PTHR11476:SF7">
    <property type="entry name" value="HISTIDINE--TRNA LIGASE"/>
    <property type="match status" value="1"/>
</dbReference>
<dbReference type="GO" id="GO:0006418">
    <property type="term" value="P:tRNA aminoacylation for protein translation"/>
    <property type="evidence" value="ECO:0007669"/>
    <property type="project" value="UniProtKB-ARBA"/>
</dbReference>
<dbReference type="CDD" id="cd00859">
    <property type="entry name" value="HisRS_anticodon"/>
    <property type="match status" value="1"/>
</dbReference>
<evidence type="ECO:0000256" key="2">
    <source>
        <dbReference type="ARBA" id="ARBA00022490"/>
    </source>
</evidence>
<dbReference type="InterPro" id="IPR004154">
    <property type="entry name" value="Anticodon-bd"/>
</dbReference>
<dbReference type="GO" id="GO:0005524">
    <property type="term" value="F:ATP binding"/>
    <property type="evidence" value="ECO:0007669"/>
    <property type="project" value="UniProtKB-KW"/>
</dbReference>
<dbReference type="InterPro" id="IPR033656">
    <property type="entry name" value="HisRS_anticodon"/>
</dbReference>
<evidence type="ECO:0000256" key="4">
    <source>
        <dbReference type="ARBA" id="ARBA00023146"/>
    </source>
</evidence>
<evidence type="ECO:0000259" key="5">
    <source>
        <dbReference type="Pfam" id="PF03129"/>
    </source>
</evidence>
<keyword evidence="2" id="KW-0963">Cytoplasm</keyword>
<proteinExistence type="inferred from homology"/>
<dbReference type="AlphaFoldDB" id="A0A402AJY8"/>
<keyword evidence="3" id="KW-0067">ATP-binding</keyword>
<keyword evidence="3" id="KW-0547">Nucleotide-binding</keyword>
<dbReference type="Proteomes" id="UP000287188">
    <property type="component" value="Unassembled WGS sequence"/>
</dbReference>
<evidence type="ECO:0000256" key="3">
    <source>
        <dbReference type="ARBA" id="ARBA00022840"/>
    </source>
</evidence>
<dbReference type="EMBL" id="BIFS01000001">
    <property type="protein sequence ID" value="GCE19427.1"/>
    <property type="molecule type" value="Genomic_DNA"/>
</dbReference>
<comment type="similarity">
    <text evidence="1">Belongs to the class-II aminoacyl-tRNA synthetase family.</text>
</comment>
<dbReference type="RefSeq" id="WP_126551308.1">
    <property type="nucleotide sequence ID" value="NZ_BIFS01000001.1"/>
</dbReference>
<evidence type="ECO:0000256" key="1">
    <source>
        <dbReference type="ARBA" id="ARBA00008226"/>
    </source>
</evidence>
<protein>
    <recommendedName>
        <fullName evidence="5">Anticodon-binding domain-containing protein</fullName>
    </recommendedName>
</protein>
<dbReference type="PANTHER" id="PTHR11476">
    <property type="entry name" value="HISTIDYL-TRNA SYNTHETASE"/>
    <property type="match status" value="1"/>
</dbReference>
<keyword evidence="4" id="KW-0436">Ligase</keyword>
<dbReference type="GO" id="GO:0004812">
    <property type="term" value="F:aminoacyl-tRNA ligase activity"/>
    <property type="evidence" value="ECO:0007669"/>
    <property type="project" value="UniProtKB-KW"/>
</dbReference>
<name>A0A402AJY8_9CHLR</name>
<comment type="caution">
    <text evidence="6">The sequence shown here is derived from an EMBL/GenBank/DDBJ whole genome shotgun (WGS) entry which is preliminary data.</text>
</comment>
<accession>A0A402AJY8</accession>
<feature type="domain" description="Anticodon-binding" evidence="5">
    <location>
        <begin position="2"/>
        <end position="86"/>
    </location>
</feature>
<dbReference type="SUPFAM" id="SSF52954">
    <property type="entry name" value="Class II aaRS ABD-related"/>
    <property type="match status" value="1"/>
</dbReference>
<keyword evidence="7" id="KW-1185">Reference proteome</keyword>
<evidence type="ECO:0000313" key="6">
    <source>
        <dbReference type="EMBL" id="GCE19427.1"/>
    </source>
</evidence>
<keyword evidence="4" id="KW-0030">Aminoacyl-tRNA synthetase</keyword>
<organism evidence="6 7">
    <name type="scientific">Dictyobacter kobayashii</name>
    <dbReference type="NCBI Taxonomy" id="2014872"/>
    <lineage>
        <taxon>Bacteria</taxon>
        <taxon>Bacillati</taxon>
        <taxon>Chloroflexota</taxon>
        <taxon>Ktedonobacteria</taxon>
        <taxon>Ktedonobacterales</taxon>
        <taxon>Dictyobacteraceae</taxon>
        <taxon>Dictyobacter</taxon>
    </lineage>
</organism>
<sequence length="88" mass="9523">MKDAAAKITAELRQAGLKASTSYGERSNKAQMKQANASGAAYSIIIGEDELANGTVSVKNMQPGPEQTDNKQVQVKREELIAYLTEQH</sequence>
<reference evidence="7" key="1">
    <citation type="submission" date="2018-12" db="EMBL/GenBank/DDBJ databases">
        <title>Tengunoibacter tsumagoiensis gen. nov., sp. nov., Dictyobacter kobayashii sp. nov., D. alpinus sp. nov., and D. joshuensis sp. nov. and description of Dictyobacteraceae fam. nov. within the order Ktedonobacterales isolated from Tengu-no-mugimeshi.</title>
        <authorList>
            <person name="Wang C.M."/>
            <person name="Zheng Y."/>
            <person name="Sakai Y."/>
            <person name="Toyoda A."/>
            <person name="Minakuchi Y."/>
            <person name="Abe K."/>
            <person name="Yokota A."/>
            <person name="Yabe S."/>
        </authorList>
    </citation>
    <scope>NUCLEOTIDE SEQUENCE [LARGE SCALE GENOMIC DNA]</scope>
    <source>
        <strain evidence="7">Uno11</strain>
    </source>
</reference>
<evidence type="ECO:0000313" key="7">
    <source>
        <dbReference type="Proteomes" id="UP000287188"/>
    </source>
</evidence>
<dbReference type="Pfam" id="PF03129">
    <property type="entry name" value="HGTP_anticodon"/>
    <property type="match status" value="1"/>
</dbReference>